<accession>A0A5Q0C4F5</accession>
<sequence length="108" mass="11783">MTAKQNARIRDEDEFGPLPTYLELAMATAAANVHDPAQARSGRWSLARLTKIEKAVASVIAMLIIYGLLLIGHGLYLKTASEFSHIPLKWPSVSGLSHENTKPLSRAS</sequence>
<evidence type="ECO:0000313" key="3">
    <source>
        <dbReference type="Proteomes" id="UP000326881"/>
    </source>
</evidence>
<keyword evidence="1" id="KW-0472">Membrane</keyword>
<dbReference type="RefSeq" id="WP_153270965.1">
    <property type="nucleotide sequence ID" value="NZ_CP043498.1"/>
</dbReference>
<dbReference type="Proteomes" id="UP000326881">
    <property type="component" value="Chromosome"/>
</dbReference>
<dbReference type="EMBL" id="CP043498">
    <property type="protein sequence ID" value="QFY60756.1"/>
    <property type="molecule type" value="Genomic_DNA"/>
</dbReference>
<keyword evidence="1" id="KW-0812">Transmembrane</keyword>
<evidence type="ECO:0000256" key="1">
    <source>
        <dbReference type="SAM" id="Phobius"/>
    </source>
</evidence>
<protein>
    <submittedName>
        <fullName evidence="2">Sortase</fullName>
    </submittedName>
</protein>
<organism evidence="2 3">
    <name type="scientific">Rhizobium grahamii</name>
    <dbReference type="NCBI Taxonomy" id="1120045"/>
    <lineage>
        <taxon>Bacteria</taxon>
        <taxon>Pseudomonadati</taxon>
        <taxon>Pseudomonadota</taxon>
        <taxon>Alphaproteobacteria</taxon>
        <taxon>Hyphomicrobiales</taxon>
        <taxon>Rhizobiaceae</taxon>
        <taxon>Rhizobium/Agrobacterium group</taxon>
        <taxon>Rhizobium</taxon>
    </lineage>
</organism>
<keyword evidence="3" id="KW-1185">Reference proteome</keyword>
<dbReference type="OrthoDB" id="9790661at2"/>
<reference evidence="2 3" key="1">
    <citation type="submission" date="2019-08" db="EMBL/GenBank/DDBJ databases">
        <title>Prosopis cineraria nodule microbiome.</title>
        <authorList>
            <person name="Ali R."/>
            <person name="Chaluvadi S.R."/>
            <person name="Wang X."/>
        </authorList>
    </citation>
    <scope>NUCLEOTIDE SEQUENCE [LARGE SCALE GENOMIC DNA]</scope>
    <source>
        <strain evidence="2 3">BG7</strain>
    </source>
</reference>
<evidence type="ECO:0000313" key="2">
    <source>
        <dbReference type="EMBL" id="QFY60756.1"/>
    </source>
</evidence>
<name>A0A5Q0C4F5_9HYPH</name>
<gene>
    <name evidence="2" type="ORF">FZ934_10185</name>
</gene>
<dbReference type="AlphaFoldDB" id="A0A5Q0C4F5"/>
<dbReference type="KEGG" id="rgr:FZ934_10185"/>
<keyword evidence="1" id="KW-1133">Transmembrane helix</keyword>
<proteinExistence type="predicted"/>
<feature type="transmembrane region" description="Helical" evidence="1">
    <location>
        <begin position="55"/>
        <end position="76"/>
    </location>
</feature>